<dbReference type="GO" id="GO:0006629">
    <property type="term" value="P:lipid metabolic process"/>
    <property type="evidence" value="ECO:0007669"/>
    <property type="project" value="InterPro"/>
</dbReference>
<dbReference type="PROSITE" id="PS51704">
    <property type="entry name" value="GP_PDE"/>
    <property type="match status" value="1"/>
</dbReference>
<dbReference type="GO" id="GO:0008081">
    <property type="term" value="F:phosphoric diester hydrolase activity"/>
    <property type="evidence" value="ECO:0007669"/>
    <property type="project" value="InterPro"/>
</dbReference>
<dbReference type="RefSeq" id="WP_172357071.1">
    <property type="nucleotide sequence ID" value="NZ_BLLH01000008.1"/>
</dbReference>
<comment type="caution">
    <text evidence="3">The sequence shown here is derived from an EMBL/GenBank/DDBJ whole genome shotgun (WGS) entry which is preliminary data.</text>
</comment>
<dbReference type="PANTHER" id="PTHR46211:SF14">
    <property type="entry name" value="GLYCEROPHOSPHODIESTER PHOSPHODIESTERASE"/>
    <property type="match status" value="1"/>
</dbReference>
<feature type="chain" id="PRO_5025517969" evidence="1">
    <location>
        <begin position="30"/>
        <end position="433"/>
    </location>
</feature>
<dbReference type="EMBL" id="BLLH01000008">
    <property type="protein sequence ID" value="GFH41003.1"/>
    <property type="molecule type" value="Genomic_DNA"/>
</dbReference>
<proteinExistence type="predicted"/>
<name>A0A6A0B8L1_9LACT</name>
<reference evidence="3 4" key="1">
    <citation type="submission" date="2020-02" db="EMBL/GenBank/DDBJ databases">
        <title>Draft genome sequence of Lactococcus sp. Hs20B0-1.</title>
        <authorList>
            <person name="Noda S."/>
            <person name="Yuki M."/>
            <person name="Ohkuma M."/>
        </authorList>
    </citation>
    <scope>NUCLEOTIDE SEQUENCE [LARGE SCALE GENOMIC DNA]</scope>
    <source>
        <strain evidence="3 4">Hs20B0-1</strain>
    </source>
</reference>
<dbReference type="InterPro" id="IPR043708">
    <property type="entry name" value="DUF5648"/>
</dbReference>
<protein>
    <submittedName>
        <fullName evidence="3">LPS biosynthesis protein</fullName>
    </submittedName>
</protein>
<gene>
    <name evidence="3" type="primary">ycbJ</name>
    <name evidence="3" type="ORF">Hs20B_14010</name>
</gene>
<dbReference type="Pfam" id="PF18885">
    <property type="entry name" value="DUF5648"/>
    <property type="match status" value="1"/>
</dbReference>
<keyword evidence="1" id="KW-0732">Signal</keyword>
<organism evidence="3 4">
    <name type="scientific">Pseudolactococcus insecticola</name>
    <dbReference type="NCBI Taxonomy" id="2709158"/>
    <lineage>
        <taxon>Bacteria</taxon>
        <taxon>Bacillati</taxon>
        <taxon>Bacillota</taxon>
        <taxon>Bacilli</taxon>
        <taxon>Lactobacillales</taxon>
        <taxon>Streptococcaceae</taxon>
        <taxon>Pseudolactococcus</taxon>
    </lineage>
</organism>
<dbReference type="SUPFAM" id="SSF51695">
    <property type="entry name" value="PLC-like phosphodiesterases"/>
    <property type="match status" value="1"/>
</dbReference>
<dbReference type="AlphaFoldDB" id="A0A6A0B8L1"/>
<feature type="signal peptide" evidence="1">
    <location>
        <begin position="1"/>
        <end position="29"/>
    </location>
</feature>
<evidence type="ECO:0000259" key="2">
    <source>
        <dbReference type="PROSITE" id="PS51704"/>
    </source>
</evidence>
<evidence type="ECO:0000256" key="1">
    <source>
        <dbReference type="SAM" id="SignalP"/>
    </source>
</evidence>
<dbReference type="InterPro" id="IPR017946">
    <property type="entry name" value="PLC-like_Pdiesterase_TIM-brl"/>
</dbReference>
<sequence>MLMRNEKRVVVVILTLLIGSIFWGGQASAADQGQENMYRLYNPNSGEHFYTANPTERDNLVNLSKWYYEGIGWVAPANSGIPVYRLYNKNAGDHHYTTSRGEKNKLVALGWRYEGIGWYSAEGQQVPVYRAYNKNAKSGSHNYTTNHGEERNLVGLGWRYEGIGWYALGLGKKDLLSIYINAQTKINRANHGKKALPNTRNNKNGVVISHRGNHKIAPENSIPAFENVTTQGIETDVRLTSDGKWVIMHDDDVDRMTNGSGRVDQLPFSYIRSLRIDVGANVGNYPSQKLVVPTLDDYLAICKAKNIKAMIELKTYAVVQPKKYVELINSVAKYGLLSKTTFISFQIDQLRMLKSLYPNISVSVLQLNIGQNSVIEAQNLGPNSGIDLEISKVNQTTIDLLHRKKMTIGSWMTPTDRINMYRNMGVDMMTIDE</sequence>
<dbReference type="Proteomes" id="UP000475928">
    <property type="component" value="Unassembled WGS sequence"/>
</dbReference>
<evidence type="ECO:0000313" key="3">
    <source>
        <dbReference type="EMBL" id="GFH41003.1"/>
    </source>
</evidence>
<dbReference type="Gene3D" id="3.20.20.190">
    <property type="entry name" value="Phosphatidylinositol (PI) phosphodiesterase"/>
    <property type="match status" value="1"/>
</dbReference>
<keyword evidence="4" id="KW-1185">Reference proteome</keyword>
<evidence type="ECO:0000313" key="4">
    <source>
        <dbReference type="Proteomes" id="UP000475928"/>
    </source>
</evidence>
<feature type="domain" description="GP-PDE" evidence="2">
    <location>
        <begin position="205"/>
        <end position="433"/>
    </location>
</feature>
<dbReference type="PANTHER" id="PTHR46211">
    <property type="entry name" value="GLYCEROPHOSPHORYL DIESTER PHOSPHODIESTERASE"/>
    <property type="match status" value="1"/>
</dbReference>
<dbReference type="InterPro" id="IPR030395">
    <property type="entry name" value="GP_PDE_dom"/>
</dbReference>
<dbReference type="Pfam" id="PF03009">
    <property type="entry name" value="GDPD"/>
    <property type="match status" value="1"/>
</dbReference>
<accession>A0A6A0B8L1</accession>